<organism evidence="1 2">
    <name type="scientific">Tessaracoccus flavescens</name>
    <dbReference type="NCBI Taxonomy" id="399497"/>
    <lineage>
        <taxon>Bacteria</taxon>
        <taxon>Bacillati</taxon>
        <taxon>Actinomycetota</taxon>
        <taxon>Actinomycetes</taxon>
        <taxon>Propionibacteriales</taxon>
        <taxon>Propionibacteriaceae</taxon>
        <taxon>Tessaracoccus</taxon>
    </lineage>
</organism>
<dbReference type="EMBL" id="DYZF01000090">
    <property type="protein sequence ID" value="HJE51105.1"/>
    <property type="molecule type" value="Genomic_DNA"/>
</dbReference>
<proteinExistence type="predicted"/>
<name>A0A921EP41_9ACTN</name>
<reference evidence="1" key="1">
    <citation type="journal article" date="2021" name="PeerJ">
        <title>Extensive microbial diversity within the chicken gut microbiome revealed by metagenomics and culture.</title>
        <authorList>
            <person name="Gilroy R."/>
            <person name="Ravi A."/>
            <person name="Getino M."/>
            <person name="Pursley I."/>
            <person name="Horton D.L."/>
            <person name="Alikhan N.F."/>
            <person name="Baker D."/>
            <person name="Gharbi K."/>
            <person name="Hall N."/>
            <person name="Watson M."/>
            <person name="Adriaenssens E.M."/>
            <person name="Foster-Nyarko E."/>
            <person name="Jarju S."/>
            <person name="Secka A."/>
            <person name="Antonio M."/>
            <person name="Oren A."/>
            <person name="Chaudhuri R.R."/>
            <person name="La Ragione R."/>
            <person name="Hildebrand F."/>
            <person name="Pallen M.J."/>
        </authorList>
    </citation>
    <scope>NUCLEOTIDE SEQUENCE</scope>
    <source>
        <strain evidence="1">ChiGjej3B3-7470</strain>
    </source>
</reference>
<evidence type="ECO:0000313" key="1">
    <source>
        <dbReference type="EMBL" id="HJE51105.1"/>
    </source>
</evidence>
<gene>
    <name evidence="1" type="ORF">K8V15_03865</name>
</gene>
<evidence type="ECO:0000313" key="2">
    <source>
        <dbReference type="Proteomes" id="UP000712713"/>
    </source>
</evidence>
<sequence>MLRPEVLAPLIAVVADDRLQRVAELVGQQALQDLQEIPVQEAIEEADR</sequence>
<comment type="caution">
    <text evidence="1">The sequence shown here is derived from an EMBL/GenBank/DDBJ whole genome shotgun (WGS) entry which is preliminary data.</text>
</comment>
<dbReference type="AlphaFoldDB" id="A0A921EP41"/>
<protein>
    <submittedName>
        <fullName evidence="1">Uncharacterized protein</fullName>
    </submittedName>
</protein>
<dbReference type="Proteomes" id="UP000712713">
    <property type="component" value="Unassembled WGS sequence"/>
</dbReference>
<accession>A0A921EP41</accession>
<reference evidence="1" key="2">
    <citation type="submission" date="2021-09" db="EMBL/GenBank/DDBJ databases">
        <authorList>
            <person name="Gilroy R."/>
        </authorList>
    </citation>
    <scope>NUCLEOTIDE SEQUENCE</scope>
    <source>
        <strain evidence="1">ChiGjej3B3-7470</strain>
    </source>
</reference>